<dbReference type="InterPro" id="IPR010927">
    <property type="entry name" value="T4SS_TraH"/>
</dbReference>
<dbReference type="Pfam" id="PF06122">
    <property type="entry name" value="TraH"/>
    <property type="match status" value="1"/>
</dbReference>
<sequence>MPTSKLHAFMSGLCLVLTVFTARADLATDMDTFFNDLNFSNVTRPGVYEGQSAGYFTGGGVFMRVPQRNYTLYSVQWPRFRAGCGGIDFFSGGFSFINAQEFVAMLQNIGSVAVSQAFMLALRTISPQIASTMEQIQTWAQKYGLNSINACEAGSALVGGALKTFGMSKQACIMERVNSRGETWSEAEVACTTGGERMSTLQNSQMKRLMVTEGNLAWRAMMRNPFFVNDKDLAQVMMNLSGTVIMRVDNPGNEDTTMTYQVIPSILADSTGRDLLRVLLEGGSVTVKACSNGTGDEFACTEMNASQTVTINQGLIAKVRAILNDIVVNIQNDTRLDAVQQGLLASTSLPVHKYLTVGVAYIPGTLQPEIESYATLIAKDILYTYLNDLLGKLVASVRALENKEDDKIRDFLDGVIKARREIRTYKDDVRRGFDETLVLTQRVREYEKALVGKLSPGMFRSLVWASAQ</sequence>
<reference evidence="2" key="1">
    <citation type="journal article" date="2011" name="ISME J.">
        <title>The endosymbionts of the deep-sea tubeworms Riftia pachyptila and Tevnia jerichonana share an identical physiology as revealed by proteogenomic analyses.</title>
        <authorList>
            <person name="Gardebrecht A."/>
            <person name="Markert S."/>
            <person name="Felbeck H."/>
            <person name="Thuermer A."/>
            <person name="Albrecht D."/>
            <person name="Wollherr A."/>
            <person name="Kabisch J."/>
            <person name="Lehmann R."/>
            <person name="Daniel R."/>
            <person name="Liesegang H."/>
            <person name="Hecker M."/>
            <person name="Sievert S.M."/>
            <person name="Schweder T."/>
        </authorList>
    </citation>
    <scope>NUCLEOTIDE SEQUENCE [LARGE SCALE GENOMIC DNA]</scope>
</reference>
<dbReference type="Proteomes" id="UP000004491">
    <property type="component" value="Unassembled WGS sequence"/>
</dbReference>
<evidence type="ECO:0000313" key="2">
    <source>
        <dbReference type="EMBL" id="EGV51932.1"/>
    </source>
</evidence>
<proteinExistence type="predicted"/>
<dbReference type="EMBL" id="AFOC01000021">
    <property type="protein sequence ID" value="EGV51932.1"/>
    <property type="molecule type" value="Genomic_DNA"/>
</dbReference>
<organism evidence="2 3">
    <name type="scientific">endosymbiont of Riftia pachyptila</name>
    <name type="common">vent Ph05</name>
    <dbReference type="NCBI Taxonomy" id="1048808"/>
    <lineage>
        <taxon>Bacteria</taxon>
        <taxon>Pseudomonadati</taxon>
        <taxon>Pseudomonadota</taxon>
        <taxon>Gammaproteobacteria</taxon>
        <taxon>sulfur-oxidizing symbionts</taxon>
    </lineage>
</organism>
<keyword evidence="1" id="KW-0732">Signal</keyword>
<keyword evidence="3" id="KW-1185">Reference proteome</keyword>
<protein>
    <submittedName>
        <fullName evidence="2">IncF plasmid conjugative transfer pilus assembly protein TraH</fullName>
    </submittedName>
</protein>
<evidence type="ECO:0000256" key="1">
    <source>
        <dbReference type="SAM" id="SignalP"/>
    </source>
</evidence>
<accession>G2DBR9</accession>
<gene>
    <name evidence="2" type="primary">traH</name>
    <name evidence="2" type="ORF">Rifp1Sym_au00120</name>
</gene>
<feature type="chain" id="PRO_5003428360" evidence="1">
    <location>
        <begin position="25"/>
        <end position="468"/>
    </location>
</feature>
<evidence type="ECO:0000313" key="3">
    <source>
        <dbReference type="Proteomes" id="UP000004491"/>
    </source>
</evidence>
<dbReference type="AlphaFoldDB" id="G2DBR9"/>
<comment type="caution">
    <text evidence="2">The sequence shown here is derived from an EMBL/GenBank/DDBJ whole genome shotgun (WGS) entry which is preliminary data.</text>
</comment>
<dbReference type="RefSeq" id="WP_005960066.1">
    <property type="nucleotide sequence ID" value="NZ_AFOC01000021.1"/>
</dbReference>
<name>G2DBR9_9GAMM</name>
<feature type="signal peptide" evidence="1">
    <location>
        <begin position="1"/>
        <end position="24"/>
    </location>
</feature>